<dbReference type="Proteomes" id="UP000619293">
    <property type="component" value="Unassembled WGS sequence"/>
</dbReference>
<dbReference type="GO" id="GO:0004061">
    <property type="term" value="F:arylformamidase activity"/>
    <property type="evidence" value="ECO:0007669"/>
    <property type="project" value="InterPro"/>
</dbReference>
<sequence length="327" mass="33982">MQGLDQDRHALLPAPSGRSRPASAASVDTSTPHGTVPQSGIATPDSGAARPGLATPSGGFGSTVTPWEALRGRRVIDLAQPMRRGMPQSPNHPPFRMALERRHGDMTRPDGGSAANELIVTGGHVGTHVDALSHVSQDGLLHGGRPAGPLQSHLGFSDLGIDTFPPYLGRAVILDVARVHGVDVLPAGYAITPDDLGRAARDLTLVPGEVILIGTGWSRRWSEHDAFIGARDGTPGPDEAAAHWLAAHSPAAVGAETIAFEHIPAGRGHAVLPAHRVLLVEHGVHIVETMNLDPLLATGAREILLVLNPLPLVGATGAPVRPLAVLA</sequence>
<dbReference type="RefSeq" id="WP_191841615.1">
    <property type="nucleotide sequence ID" value="NZ_BAAALB010000012.1"/>
</dbReference>
<organism evidence="2 3">
    <name type="scientific">Catellatospora chokoriensis</name>
    <dbReference type="NCBI Taxonomy" id="310353"/>
    <lineage>
        <taxon>Bacteria</taxon>
        <taxon>Bacillati</taxon>
        <taxon>Actinomycetota</taxon>
        <taxon>Actinomycetes</taxon>
        <taxon>Micromonosporales</taxon>
        <taxon>Micromonosporaceae</taxon>
        <taxon>Catellatospora</taxon>
    </lineage>
</organism>
<dbReference type="PANTHER" id="PTHR34861">
    <property type="match status" value="1"/>
</dbReference>
<dbReference type="InterPro" id="IPR007325">
    <property type="entry name" value="KFase/CYL"/>
</dbReference>
<comment type="caution">
    <text evidence="2">The sequence shown here is derived from an EMBL/GenBank/DDBJ whole genome shotgun (WGS) entry which is preliminary data.</text>
</comment>
<name>A0A8J3KCI5_9ACTN</name>
<dbReference type="Pfam" id="PF04199">
    <property type="entry name" value="Cyclase"/>
    <property type="match status" value="1"/>
</dbReference>
<accession>A0A8J3KCI5</accession>
<protein>
    <submittedName>
        <fullName evidence="2">Cyclase</fullName>
    </submittedName>
</protein>
<gene>
    <name evidence="2" type="ORF">Cch02nite_68980</name>
</gene>
<feature type="region of interest" description="Disordered" evidence="1">
    <location>
        <begin position="1"/>
        <end position="66"/>
    </location>
</feature>
<dbReference type="GO" id="GO:0019441">
    <property type="term" value="P:L-tryptophan catabolic process to kynurenine"/>
    <property type="evidence" value="ECO:0007669"/>
    <property type="project" value="InterPro"/>
</dbReference>
<feature type="compositionally biased region" description="Basic and acidic residues" evidence="1">
    <location>
        <begin position="1"/>
        <end position="10"/>
    </location>
</feature>
<evidence type="ECO:0000256" key="1">
    <source>
        <dbReference type="SAM" id="MobiDB-lite"/>
    </source>
</evidence>
<evidence type="ECO:0000313" key="3">
    <source>
        <dbReference type="Proteomes" id="UP000619293"/>
    </source>
</evidence>
<dbReference type="PANTHER" id="PTHR34861:SF10">
    <property type="entry name" value="CYCLASE"/>
    <property type="match status" value="1"/>
</dbReference>
<reference evidence="2 3" key="1">
    <citation type="submission" date="2021-01" db="EMBL/GenBank/DDBJ databases">
        <title>Whole genome shotgun sequence of Catellatospora chokoriensis NBRC 107358.</title>
        <authorList>
            <person name="Komaki H."/>
            <person name="Tamura T."/>
        </authorList>
    </citation>
    <scope>NUCLEOTIDE SEQUENCE [LARGE SCALE GENOMIC DNA]</scope>
    <source>
        <strain evidence="2 3">NBRC 107358</strain>
    </source>
</reference>
<dbReference type="Gene3D" id="3.50.30.50">
    <property type="entry name" value="Putative cyclase"/>
    <property type="match status" value="1"/>
</dbReference>
<evidence type="ECO:0000313" key="2">
    <source>
        <dbReference type="EMBL" id="GIF93454.1"/>
    </source>
</evidence>
<dbReference type="EMBL" id="BONG01000064">
    <property type="protein sequence ID" value="GIF93454.1"/>
    <property type="molecule type" value="Genomic_DNA"/>
</dbReference>
<dbReference type="InterPro" id="IPR037175">
    <property type="entry name" value="KFase_sf"/>
</dbReference>
<feature type="compositionally biased region" description="Low complexity" evidence="1">
    <location>
        <begin position="13"/>
        <end position="26"/>
    </location>
</feature>
<feature type="compositionally biased region" description="Polar residues" evidence="1">
    <location>
        <begin position="27"/>
        <end position="41"/>
    </location>
</feature>
<dbReference type="AlphaFoldDB" id="A0A8J3KCI5"/>
<dbReference type="SUPFAM" id="SSF102198">
    <property type="entry name" value="Putative cyclase"/>
    <property type="match status" value="1"/>
</dbReference>
<keyword evidence="3" id="KW-1185">Reference proteome</keyword>
<proteinExistence type="predicted"/>